<evidence type="ECO:0000256" key="3">
    <source>
        <dbReference type="ARBA" id="ARBA00022801"/>
    </source>
</evidence>
<dbReference type="SUPFAM" id="SSF54001">
    <property type="entry name" value="Cysteine proteinases"/>
    <property type="match status" value="1"/>
</dbReference>
<dbReference type="EMBL" id="JAGFBR010000002">
    <property type="protein sequence ID" value="KAH0469539.1"/>
    <property type="molecule type" value="Genomic_DNA"/>
</dbReference>
<organism evidence="5 6">
    <name type="scientific">Dendrobium chrysotoxum</name>
    <name type="common">Orchid</name>
    <dbReference type="NCBI Taxonomy" id="161865"/>
    <lineage>
        <taxon>Eukaryota</taxon>
        <taxon>Viridiplantae</taxon>
        <taxon>Streptophyta</taxon>
        <taxon>Embryophyta</taxon>
        <taxon>Tracheophyta</taxon>
        <taxon>Spermatophyta</taxon>
        <taxon>Magnoliopsida</taxon>
        <taxon>Liliopsida</taxon>
        <taxon>Asparagales</taxon>
        <taxon>Orchidaceae</taxon>
        <taxon>Epidendroideae</taxon>
        <taxon>Malaxideae</taxon>
        <taxon>Dendrobiinae</taxon>
        <taxon>Dendrobium</taxon>
    </lineage>
</organism>
<comment type="similarity">
    <text evidence="1">Belongs to the peptidase C48 family.</text>
</comment>
<dbReference type="Pfam" id="PF02902">
    <property type="entry name" value="Peptidase_C48"/>
    <property type="match status" value="1"/>
</dbReference>
<gene>
    <name evidence="5" type="ORF">IEQ34_001097</name>
</gene>
<name>A0AAV7HMR0_DENCH</name>
<dbReference type="AlphaFoldDB" id="A0AAV7HMR0"/>
<dbReference type="GO" id="GO:0008234">
    <property type="term" value="F:cysteine-type peptidase activity"/>
    <property type="evidence" value="ECO:0007669"/>
    <property type="project" value="InterPro"/>
</dbReference>
<sequence>MPKTQNSFDHDTRLWPVQTILRVLTQKNSVDCRMYICKYMKAVIQSQSIVWVDLTNWQDNMPKFRAEFAYAILCATKN</sequence>
<dbReference type="GO" id="GO:0006508">
    <property type="term" value="P:proteolysis"/>
    <property type="evidence" value="ECO:0007669"/>
    <property type="project" value="UniProtKB-KW"/>
</dbReference>
<evidence type="ECO:0000313" key="5">
    <source>
        <dbReference type="EMBL" id="KAH0469539.1"/>
    </source>
</evidence>
<protein>
    <recommendedName>
        <fullName evidence="4">Ubiquitin-like protease family profile domain-containing protein</fullName>
    </recommendedName>
</protein>
<evidence type="ECO:0000256" key="1">
    <source>
        <dbReference type="ARBA" id="ARBA00005234"/>
    </source>
</evidence>
<keyword evidence="6" id="KW-1185">Reference proteome</keyword>
<comment type="caution">
    <text evidence="5">The sequence shown here is derived from an EMBL/GenBank/DDBJ whole genome shotgun (WGS) entry which is preliminary data.</text>
</comment>
<evidence type="ECO:0000313" key="6">
    <source>
        <dbReference type="Proteomes" id="UP000775213"/>
    </source>
</evidence>
<dbReference type="InterPro" id="IPR038765">
    <property type="entry name" value="Papain-like_cys_pep_sf"/>
</dbReference>
<dbReference type="Gene3D" id="3.40.395.10">
    <property type="entry name" value="Adenoviral Proteinase, Chain A"/>
    <property type="match status" value="1"/>
</dbReference>
<evidence type="ECO:0000259" key="4">
    <source>
        <dbReference type="Pfam" id="PF02902"/>
    </source>
</evidence>
<dbReference type="Proteomes" id="UP000775213">
    <property type="component" value="Unassembled WGS sequence"/>
</dbReference>
<proteinExistence type="inferred from homology"/>
<reference evidence="5 6" key="1">
    <citation type="journal article" date="2021" name="Hortic Res">
        <title>Chromosome-scale assembly of the Dendrobium chrysotoxum genome enhances the understanding of orchid evolution.</title>
        <authorList>
            <person name="Zhang Y."/>
            <person name="Zhang G.Q."/>
            <person name="Zhang D."/>
            <person name="Liu X.D."/>
            <person name="Xu X.Y."/>
            <person name="Sun W.H."/>
            <person name="Yu X."/>
            <person name="Zhu X."/>
            <person name="Wang Z.W."/>
            <person name="Zhao X."/>
            <person name="Zhong W.Y."/>
            <person name="Chen H."/>
            <person name="Yin W.L."/>
            <person name="Huang T."/>
            <person name="Niu S.C."/>
            <person name="Liu Z.J."/>
        </authorList>
    </citation>
    <scope>NUCLEOTIDE SEQUENCE [LARGE SCALE GENOMIC DNA]</scope>
    <source>
        <strain evidence="5">Lindl</strain>
    </source>
</reference>
<accession>A0AAV7HMR0</accession>
<evidence type="ECO:0000256" key="2">
    <source>
        <dbReference type="ARBA" id="ARBA00022670"/>
    </source>
</evidence>
<dbReference type="InterPro" id="IPR003653">
    <property type="entry name" value="Peptidase_C48_C"/>
</dbReference>
<feature type="domain" description="Ubiquitin-like protease family profile" evidence="4">
    <location>
        <begin position="11"/>
        <end position="71"/>
    </location>
</feature>
<keyword evidence="2" id="KW-0645">Protease</keyword>
<keyword evidence="3" id="KW-0378">Hydrolase</keyword>